<evidence type="ECO:0000313" key="1">
    <source>
        <dbReference type="EMBL" id="QGU00687.1"/>
    </source>
</evidence>
<dbReference type="EMBL" id="CP046457">
    <property type="protein sequence ID" value="QGU00687.1"/>
    <property type="molecule type" value="Genomic_DNA"/>
</dbReference>
<reference evidence="2" key="1">
    <citation type="journal article" date="2019" name="Microbiology">
        <title>Complete Genome Sequence of an Uncultured Bacterium of the Candidate Phylum Bipolaricaulota.</title>
        <authorList>
            <person name="Kadnikov V.V."/>
            <person name="Mardanov A.V."/>
            <person name="Beletsky A.V."/>
            <person name="Frank Y.A."/>
            <person name="Karnachuk O.V."/>
            <person name="Ravin N.V."/>
        </authorList>
    </citation>
    <scope>NUCLEOTIDE SEQUENCE [LARGE SCALE GENOMIC DNA]</scope>
</reference>
<protein>
    <submittedName>
        <fullName evidence="1">Sulfide reductase</fullName>
    </submittedName>
</protein>
<dbReference type="PANTHER" id="PTHR34655:SF2">
    <property type="entry name" value="PEROXIREDOXIN FAMILY PROTEIN"/>
    <property type="match status" value="1"/>
</dbReference>
<dbReference type="InterPro" id="IPR027396">
    <property type="entry name" value="DsrEFH-like"/>
</dbReference>
<dbReference type="InterPro" id="IPR032836">
    <property type="entry name" value="DsrE2-like"/>
</dbReference>
<evidence type="ECO:0000313" key="2">
    <source>
        <dbReference type="Proteomes" id="UP000426444"/>
    </source>
</evidence>
<gene>
    <name evidence="1" type="ORF">SYNTR_2093</name>
</gene>
<proteinExistence type="predicted"/>
<keyword evidence="2" id="KW-1185">Reference proteome</keyword>
<organism evidence="1 2">
    <name type="scientific">Candidatus Syntrophocurvum alkaliphilum</name>
    <dbReference type="NCBI Taxonomy" id="2293317"/>
    <lineage>
        <taxon>Bacteria</taxon>
        <taxon>Bacillati</taxon>
        <taxon>Bacillota</taxon>
        <taxon>Clostridia</taxon>
        <taxon>Eubacteriales</taxon>
        <taxon>Syntrophomonadaceae</taxon>
        <taxon>Candidatus Syntrophocurvum</taxon>
    </lineage>
</organism>
<dbReference type="Gene3D" id="3.40.1260.10">
    <property type="entry name" value="DsrEFH-like"/>
    <property type="match status" value="1"/>
</dbReference>
<dbReference type="KEGG" id="salq:SYNTR_2093"/>
<dbReference type="Proteomes" id="UP000426444">
    <property type="component" value="Chromosome"/>
</dbReference>
<dbReference type="Pfam" id="PF13686">
    <property type="entry name" value="DrsE_2"/>
    <property type="match status" value="1"/>
</dbReference>
<dbReference type="AlphaFoldDB" id="A0A6I6DLJ5"/>
<dbReference type="PANTHER" id="PTHR34655">
    <property type="entry name" value="CONSERVED WITHIN P. AEROPHILUM"/>
    <property type="match status" value="1"/>
</dbReference>
<sequence length="159" mass="17969">MDEKNVNLLMFSGDYDKALAALIIANGARELNASVTVFFAFWGLLLVRDPEQLSDEEKTAFEKMFSTMTPKGAEALPLSKMNMAGLGKHMLLDMMDDKKTPHLTDFLDGARKKGVKFYVCQLSMEIMGFKKEELLPEVKIVDVKEYLEDAMNADMQLFI</sequence>
<dbReference type="OrthoDB" id="9802028at2"/>
<dbReference type="RefSeq" id="WP_156204443.1">
    <property type="nucleotide sequence ID" value="NZ_CP046457.1"/>
</dbReference>
<name>A0A6I6DLJ5_9FIRM</name>
<accession>A0A6I6DLJ5</accession>
<dbReference type="SUPFAM" id="SSF75169">
    <property type="entry name" value="DsrEFH-like"/>
    <property type="match status" value="1"/>
</dbReference>